<evidence type="ECO:0000256" key="6">
    <source>
        <dbReference type="SAM" id="Coils"/>
    </source>
</evidence>
<dbReference type="InterPro" id="IPR022781">
    <property type="entry name" value="Flagellar_biosynth_FliO"/>
</dbReference>
<protein>
    <submittedName>
        <fullName evidence="9">Flagellar biosynthesis protein FliZ</fullName>
    </submittedName>
</protein>
<comment type="caution">
    <text evidence="9">The sequence shown here is derived from an EMBL/GenBank/DDBJ whole genome shotgun (WGS) entry which is preliminary data.</text>
</comment>
<keyword evidence="5 8" id="KW-0472">Membrane</keyword>
<name>A0A4V3WG61_9BACI</name>
<feature type="transmembrane region" description="Helical" evidence="8">
    <location>
        <begin position="73"/>
        <end position="91"/>
    </location>
</feature>
<feature type="compositionally biased region" description="Basic and acidic residues" evidence="7">
    <location>
        <begin position="206"/>
        <end position="218"/>
    </location>
</feature>
<evidence type="ECO:0000313" key="10">
    <source>
        <dbReference type="Proteomes" id="UP000310334"/>
    </source>
</evidence>
<evidence type="ECO:0000313" key="9">
    <source>
        <dbReference type="EMBL" id="THF82993.1"/>
    </source>
</evidence>
<comment type="subcellular location">
    <subcellularLocation>
        <location evidence="1">Cell membrane</location>
    </subcellularLocation>
</comment>
<organism evidence="9 10">
    <name type="scientific">Metabacillus sediminilitoris</name>
    <dbReference type="NCBI Taxonomy" id="2567941"/>
    <lineage>
        <taxon>Bacteria</taxon>
        <taxon>Bacillati</taxon>
        <taxon>Bacillota</taxon>
        <taxon>Bacilli</taxon>
        <taxon>Bacillales</taxon>
        <taxon>Bacillaceae</taxon>
        <taxon>Metabacillus</taxon>
    </lineage>
</organism>
<dbReference type="OrthoDB" id="2376965at2"/>
<evidence type="ECO:0000256" key="5">
    <source>
        <dbReference type="ARBA" id="ARBA00023136"/>
    </source>
</evidence>
<accession>A0A4V3WG61</accession>
<dbReference type="GO" id="GO:0044781">
    <property type="term" value="P:bacterial-type flagellum organization"/>
    <property type="evidence" value="ECO:0007669"/>
    <property type="project" value="InterPro"/>
</dbReference>
<keyword evidence="10" id="KW-1185">Reference proteome</keyword>
<evidence type="ECO:0000256" key="1">
    <source>
        <dbReference type="ARBA" id="ARBA00004236"/>
    </source>
</evidence>
<keyword evidence="4 8" id="KW-1133">Transmembrane helix</keyword>
<gene>
    <name evidence="9" type="ORF">E6W99_01095</name>
</gene>
<evidence type="ECO:0000256" key="7">
    <source>
        <dbReference type="SAM" id="MobiDB-lite"/>
    </source>
</evidence>
<dbReference type="EMBL" id="SSNT01000001">
    <property type="protein sequence ID" value="THF82993.1"/>
    <property type="molecule type" value="Genomic_DNA"/>
</dbReference>
<reference evidence="9 10" key="1">
    <citation type="submission" date="2019-04" db="EMBL/GenBank/DDBJ databases">
        <title>Bacillus sediminilitoris sp. nov., isolated from a tidal flat sediment on the East China Sea.</title>
        <authorList>
            <person name="Wei Y."/>
            <person name="Mao H."/>
            <person name="Fang J."/>
        </authorList>
    </citation>
    <scope>NUCLEOTIDE SEQUENCE [LARGE SCALE GENOMIC DNA]</scope>
    <source>
        <strain evidence="9 10">DSL-17</strain>
    </source>
</reference>
<keyword evidence="2" id="KW-1003">Cell membrane</keyword>
<keyword evidence="9" id="KW-0966">Cell projection</keyword>
<keyword evidence="3 8" id="KW-0812">Transmembrane</keyword>
<dbReference type="RefSeq" id="WP_136351232.1">
    <property type="nucleotide sequence ID" value="NZ_CP046266.1"/>
</dbReference>
<dbReference type="GO" id="GO:0016020">
    <property type="term" value="C:membrane"/>
    <property type="evidence" value="ECO:0007669"/>
    <property type="project" value="InterPro"/>
</dbReference>
<evidence type="ECO:0000256" key="3">
    <source>
        <dbReference type="ARBA" id="ARBA00022692"/>
    </source>
</evidence>
<keyword evidence="6" id="KW-0175">Coiled coil</keyword>
<keyword evidence="9" id="KW-0969">Cilium</keyword>
<dbReference type="Pfam" id="PF04347">
    <property type="entry name" value="FliO"/>
    <property type="match status" value="1"/>
</dbReference>
<evidence type="ECO:0000256" key="4">
    <source>
        <dbReference type="ARBA" id="ARBA00022989"/>
    </source>
</evidence>
<dbReference type="AlphaFoldDB" id="A0A4V3WG61"/>
<evidence type="ECO:0000256" key="8">
    <source>
        <dbReference type="SAM" id="Phobius"/>
    </source>
</evidence>
<dbReference type="Proteomes" id="UP000310334">
    <property type="component" value="Unassembled WGS sequence"/>
</dbReference>
<feature type="region of interest" description="Disordered" evidence="7">
    <location>
        <begin position="206"/>
        <end position="226"/>
    </location>
</feature>
<keyword evidence="9" id="KW-0282">Flagellum</keyword>
<proteinExistence type="predicted"/>
<evidence type="ECO:0000256" key="2">
    <source>
        <dbReference type="ARBA" id="ARBA00022475"/>
    </source>
</evidence>
<feature type="coiled-coil region" evidence="6">
    <location>
        <begin position="36"/>
        <end position="63"/>
    </location>
</feature>
<sequence>MLHRNYHILMITAMLIFSPQETNIVLAEDQINQSVYDLIKNEKKEETKDNKTVEQEQEQVVQEDALSVTPFDFIKMFAALAFVLFLIYLLLKFVTKRNRLFQQGQSIVNLGGTSLGQSKSIQIIKVGNRVLVVGVGDSISLLKEIDDDDEREHLIDEFERKQEQIADPKDIIQKVANIGQQMLKAKRSNDNKSAFSSTFKEQLEKVKHERKKQLDVVKRKGLKKHE</sequence>